<name>A0ABP2KI67_STRVE</name>
<dbReference type="EMBL" id="AEVI01000083">
    <property type="protein sequence ID" value="EFX95281.1"/>
    <property type="molecule type" value="Genomic_DNA"/>
</dbReference>
<evidence type="ECO:0000313" key="2">
    <source>
        <dbReference type="Proteomes" id="UP000003697"/>
    </source>
</evidence>
<accession>A0ABP2KI67</accession>
<evidence type="ECO:0000313" key="1">
    <source>
        <dbReference type="EMBL" id="EFX95281.1"/>
    </source>
</evidence>
<keyword evidence="2" id="KW-1185">Reference proteome</keyword>
<reference evidence="1 2" key="1">
    <citation type="submission" date="2011-01" db="EMBL/GenBank/DDBJ databases">
        <authorList>
            <person name="Muzny D."/>
            <person name="Qin X."/>
            <person name="Buhay C."/>
            <person name="Dugan-Rocha S."/>
            <person name="Ding Y."/>
            <person name="Chen G."/>
            <person name="Hawes A."/>
            <person name="Holder M."/>
            <person name="Jhangiani S."/>
            <person name="Johnson A."/>
            <person name="Khan Z."/>
            <person name="Li Z."/>
            <person name="Liu W."/>
            <person name="Liu X."/>
            <person name="Perez L."/>
            <person name="Shen H."/>
            <person name="Wang Q."/>
            <person name="Watt J."/>
            <person name="Xi L."/>
            <person name="Xin Y."/>
            <person name="Zhou J."/>
            <person name="Deng J."/>
            <person name="Jiang H."/>
            <person name="Liu Y."/>
            <person name="Qu J."/>
            <person name="Song X.-Z."/>
            <person name="Zhang L."/>
            <person name="Villasana D."/>
            <person name="Johnson A."/>
            <person name="Liu J."/>
            <person name="Liyanage D."/>
            <person name="Lorensuhewa L."/>
            <person name="Robinson T."/>
            <person name="Song A."/>
            <person name="Song B.-B."/>
            <person name="Dinh H."/>
            <person name="Thornton R."/>
            <person name="Coyle M."/>
            <person name="Francisco L."/>
            <person name="Jackson L."/>
            <person name="Javaid M."/>
            <person name="Korchina V."/>
            <person name="Kovar C."/>
            <person name="Mata R."/>
            <person name="Mathew T."/>
            <person name="Ngo R."/>
            <person name="Nguyen L."/>
            <person name="Nguyen N."/>
            <person name="Okwuonu G."/>
            <person name="Ongeri F."/>
            <person name="Pham C."/>
            <person name="Simmons D."/>
            <person name="Wilczek-Boney K."/>
            <person name="Hale W."/>
            <person name="Jakkamsetti A."/>
            <person name="Pham P."/>
            <person name="Ruth R."/>
            <person name="San Lucas F."/>
            <person name="Warren J."/>
            <person name="Zhang J."/>
            <person name="Zhao Z."/>
            <person name="Zhou C."/>
            <person name="Zhu D."/>
            <person name="Lee S."/>
            <person name="Bess C."/>
            <person name="Blankenburg K."/>
            <person name="Forbes L."/>
            <person name="Fu Q."/>
            <person name="Gubbala S."/>
            <person name="Hirani K."/>
            <person name="Jayaseelan J.C."/>
            <person name="Lara F."/>
            <person name="Munidasa M."/>
            <person name="Palculict T."/>
            <person name="Patil S."/>
            <person name="Pu L.-L."/>
            <person name="Saada N."/>
            <person name="Tang L."/>
            <person name="Weissenberger G."/>
            <person name="Zhu Y."/>
            <person name="Hemphill L."/>
            <person name="Shang Y."/>
            <person name="Youmans B."/>
            <person name="Ayvaz T."/>
            <person name="Ross M."/>
            <person name="Santibanez J."/>
            <person name="Aqrawi P."/>
            <person name="Gross S."/>
            <person name="Joshi V."/>
            <person name="Fowler G."/>
            <person name="Nazareth L."/>
            <person name="Reid J."/>
            <person name="Worley K."/>
            <person name="Petrosino J."/>
            <person name="Highlander S."/>
            <person name="Gibbs R."/>
        </authorList>
    </citation>
    <scope>NUCLEOTIDE SEQUENCE [LARGE SCALE GENOMIC DNA]</scope>
    <source>
        <strain evidence="1 2">ATCC 49124</strain>
    </source>
</reference>
<proteinExistence type="predicted"/>
<dbReference type="Proteomes" id="UP000003697">
    <property type="component" value="Unassembled WGS sequence"/>
</dbReference>
<organism evidence="1 2">
    <name type="scientific">Streptococcus vestibularis ATCC 49124</name>
    <dbReference type="NCBI Taxonomy" id="889206"/>
    <lineage>
        <taxon>Bacteria</taxon>
        <taxon>Bacillati</taxon>
        <taxon>Bacillota</taxon>
        <taxon>Bacilli</taxon>
        <taxon>Lactobacillales</taxon>
        <taxon>Streptococcaceae</taxon>
        <taxon>Streptococcus</taxon>
    </lineage>
</organism>
<sequence>MILEPVGSIVALSLSIVKVSASPLLLFPLLPEMVKATSFLLSFIQRYSPSKELLDWLEHAINKIVDRDTKSNVINLFIYILFISILY</sequence>
<gene>
    <name evidence="1" type="ORF">HMPREF9425_1841</name>
</gene>
<comment type="caution">
    <text evidence="1">The sequence shown here is derived from an EMBL/GenBank/DDBJ whole genome shotgun (WGS) entry which is preliminary data.</text>
</comment>
<protein>
    <submittedName>
        <fullName evidence="1">Uncharacterized protein</fullName>
    </submittedName>
</protein>